<organism evidence="4 5">
    <name type="scientific">Candidatus Roizmanbacteria bacterium CG_4_9_14_0_2_um_filter_39_13</name>
    <dbReference type="NCBI Taxonomy" id="1974839"/>
    <lineage>
        <taxon>Bacteria</taxon>
        <taxon>Candidatus Roizmaniibacteriota</taxon>
    </lineage>
</organism>
<dbReference type="Pfam" id="PF16363">
    <property type="entry name" value="GDP_Man_Dehyd"/>
    <property type="match status" value="1"/>
</dbReference>
<feature type="domain" description="NAD(P)-binding" evidence="3">
    <location>
        <begin position="169"/>
        <end position="343"/>
    </location>
</feature>
<dbReference type="Proteomes" id="UP000231383">
    <property type="component" value="Unassembled WGS sequence"/>
</dbReference>
<reference evidence="5" key="1">
    <citation type="submission" date="2017-09" db="EMBL/GenBank/DDBJ databases">
        <title>Depth-based differentiation of microbial function through sediment-hosted aquifers and enrichment of novel symbionts in the deep terrestrial subsurface.</title>
        <authorList>
            <person name="Probst A.J."/>
            <person name="Ladd B."/>
            <person name="Jarett J.K."/>
            <person name="Geller-Mcgrath D.E."/>
            <person name="Sieber C.M.K."/>
            <person name="Emerson J.B."/>
            <person name="Anantharaman K."/>
            <person name="Thomas B.C."/>
            <person name="Malmstrom R."/>
            <person name="Stieglmeier M."/>
            <person name="Klingl A."/>
            <person name="Woyke T."/>
            <person name="Ryan C.M."/>
            <person name="Banfield J.F."/>
        </authorList>
    </citation>
    <scope>NUCLEOTIDE SEQUENCE [LARGE SCALE GENOMIC DNA]</scope>
</reference>
<comment type="caution">
    <text evidence="4">The sequence shown here is derived from an EMBL/GenBank/DDBJ whole genome shotgun (WGS) entry which is preliminary data.</text>
</comment>
<name>A0A2M8EW99_9BACT</name>
<dbReference type="AlphaFoldDB" id="A0A2M8EW99"/>
<evidence type="ECO:0000313" key="5">
    <source>
        <dbReference type="Proteomes" id="UP000231383"/>
    </source>
</evidence>
<dbReference type="InterPro" id="IPR036291">
    <property type="entry name" value="NAD(P)-bd_dom_sf"/>
</dbReference>
<evidence type="ECO:0000256" key="1">
    <source>
        <dbReference type="ARBA" id="ARBA00007637"/>
    </source>
</evidence>
<gene>
    <name evidence="4" type="ORF">CO051_07250</name>
</gene>
<evidence type="ECO:0000259" key="2">
    <source>
        <dbReference type="Pfam" id="PF01370"/>
    </source>
</evidence>
<feature type="domain" description="NAD-dependent epimerase/dehydratase" evidence="2">
    <location>
        <begin position="3"/>
        <end position="130"/>
    </location>
</feature>
<dbReference type="InterPro" id="IPR016040">
    <property type="entry name" value="NAD(P)-bd_dom"/>
</dbReference>
<dbReference type="SUPFAM" id="SSF51735">
    <property type="entry name" value="NAD(P)-binding Rossmann-fold domains"/>
    <property type="match status" value="1"/>
</dbReference>
<dbReference type="EMBL" id="PFSC01000190">
    <property type="protein sequence ID" value="PJC30142.1"/>
    <property type="molecule type" value="Genomic_DNA"/>
</dbReference>
<dbReference type="Gene3D" id="3.40.50.720">
    <property type="entry name" value="NAD(P)-binding Rossmann-like Domain"/>
    <property type="match status" value="1"/>
</dbReference>
<protein>
    <submittedName>
        <fullName evidence="4">Nucleoside-diphosphate-sugar epimerase</fullName>
    </submittedName>
</protein>
<comment type="similarity">
    <text evidence="1">Belongs to the NAD(P)-dependent epimerase/dehydratase family.</text>
</comment>
<dbReference type="PANTHER" id="PTHR43000">
    <property type="entry name" value="DTDP-D-GLUCOSE 4,6-DEHYDRATASE-RELATED"/>
    <property type="match status" value="1"/>
</dbReference>
<dbReference type="InterPro" id="IPR001509">
    <property type="entry name" value="Epimerase_deHydtase"/>
</dbReference>
<sequence>MNILVTGGAGFIGSYLVDTLIAQGNKVRIYDNLEPQVHQGHIPDYLNKDAEFIQGDVNNREMLDKALTGIDVIFHEAAMVGVGQSMYEIAKYTNANTMGTAVLLDLVVNKHRDHIRKLVVAASMSEYGEGLYTCQNCGDLKPDLRREIDMKEGDWDPFCSKCKTPLSPKPTPETTPLQCNSIYAINKRDQEDMTLNIGCSFQIPVVALRYFNVFGPRQSLSNPYTGVAAIFMSRLKANHNPVVFEDGKQSRDFVSVHDIVSANIAVMQDDRANYQIFNVGSGSSISIGDLGKLIIKITGSNQTLDINNKYRKGDIRHCFADISKITKTLGWKPQVALEDGLKELIEWSKDKKSEDLFEESQKILKAKGVV</sequence>
<evidence type="ECO:0000259" key="3">
    <source>
        <dbReference type="Pfam" id="PF16363"/>
    </source>
</evidence>
<dbReference type="Pfam" id="PF01370">
    <property type="entry name" value="Epimerase"/>
    <property type="match status" value="1"/>
</dbReference>
<dbReference type="PRINTS" id="PR01713">
    <property type="entry name" value="NUCEPIMERASE"/>
</dbReference>
<accession>A0A2M8EW99</accession>
<proteinExistence type="inferred from homology"/>
<evidence type="ECO:0000313" key="4">
    <source>
        <dbReference type="EMBL" id="PJC30142.1"/>
    </source>
</evidence>